<keyword evidence="1" id="KW-0732">Signal</keyword>
<dbReference type="KEGG" id="kst:KSMBR1_0281"/>
<proteinExistence type="predicted"/>
<evidence type="ECO:0008006" key="4">
    <source>
        <dbReference type="Google" id="ProtNLM"/>
    </source>
</evidence>
<dbReference type="AlphaFoldDB" id="A0A2C9CDJ2"/>
<evidence type="ECO:0000313" key="3">
    <source>
        <dbReference type="Proteomes" id="UP000221734"/>
    </source>
</evidence>
<feature type="signal peptide" evidence="1">
    <location>
        <begin position="1"/>
        <end position="22"/>
    </location>
</feature>
<sequence>MKKLLFLILVFLVAGCTSTVSQTDQQYYNVYDEQGKRKGYIKERDGHFTIYDENWQRKGYLERK</sequence>
<feature type="chain" id="PRO_5013333581" description="Lipoprotein" evidence="1">
    <location>
        <begin position="23"/>
        <end position="64"/>
    </location>
</feature>
<dbReference type="EMBL" id="LT934425">
    <property type="protein sequence ID" value="SOH02797.1"/>
    <property type="molecule type" value="Genomic_DNA"/>
</dbReference>
<keyword evidence="3" id="KW-1185">Reference proteome</keyword>
<dbReference type="Proteomes" id="UP000221734">
    <property type="component" value="Chromosome Kuenenia_stuttgartiensis_MBR1"/>
</dbReference>
<gene>
    <name evidence="2" type="ORF">KSMBR1_0281</name>
</gene>
<accession>A0A2C9CDJ2</accession>
<organism evidence="2 3">
    <name type="scientific">Kuenenia stuttgartiensis</name>
    <dbReference type="NCBI Taxonomy" id="174633"/>
    <lineage>
        <taxon>Bacteria</taxon>
        <taxon>Pseudomonadati</taxon>
        <taxon>Planctomycetota</taxon>
        <taxon>Candidatus Brocadiia</taxon>
        <taxon>Candidatus Brocadiales</taxon>
        <taxon>Candidatus Brocadiaceae</taxon>
        <taxon>Candidatus Kuenenia</taxon>
    </lineage>
</organism>
<dbReference type="PROSITE" id="PS51257">
    <property type="entry name" value="PROKAR_LIPOPROTEIN"/>
    <property type="match status" value="1"/>
</dbReference>
<evidence type="ECO:0000256" key="1">
    <source>
        <dbReference type="SAM" id="SignalP"/>
    </source>
</evidence>
<dbReference type="RefSeq" id="WP_099323715.1">
    <property type="nucleotide sequence ID" value="NZ_LT934425.1"/>
</dbReference>
<protein>
    <recommendedName>
        <fullName evidence="4">Lipoprotein</fullName>
    </recommendedName>
</protein>
<evidence type="ECO:0000313" key="2">
    <source>
        <dbReference type="EMBL" id="SOH02797.1"/>
    </source>
</evidence>
<name>A0A2C9CDJ2_KUEST</name>
<reference evidence="3" key="1">
    <citation type="submission" date="2017-10" db="EMBL/GenBank/DDBJ databases">
        <authorList>
            <person name="Frank J."/>
        </authorList>
    </citation>
    <scope>NUCLEOTIDE SEQUENCE [LARGE SCALE GENOMIC DNA]</scope>
</reference>